<evidence type="ECO:0000313" key="2">
    <source>
        <dbReference type="Proteomes" id="UP001589865"/>
    </source>
</evidence>
<keyword evidence="2" id="KW-1185">Reference proteome</keyword>
<organism evidence="1 2">
    <name type="scientific">Roseomonas elaeocarpi</name>
    <dbReference type="NCBI Taxonomy" id="907779"/>
    <lineage>
        <taxon>Bacteria</taxon>
        <taxon>Pseudomonadati</taxon>
        <taxon>Pseudomonadota</taxon>
        <taxon>Alphaproteobacteria</taxon>
        <taxon>Acetobacterales</taxon>
        <taxon>Roseomonadaceae</taxon>
        <taxon>Roseomonas</taxon>
    </lineage>
</organism>
<dbReference type="Proteomes" id="UP001589865">
    <property type="component" value="Unassembled WGS sequence"/>
</dbReference>
<dbReference type="EMBL" id="JBHLUN010000014">
    <property type="protein sequence ID" value="MFC0410221.1"/>
    <property type="molecule type" value="Genomic_DNA"/>
</dbReference>
<dbReference type="RefSeq" id="WP_377045973.1">
    <property type="nucleotide sequence ID" value="NZ_JBHLUN010000014.1"/>
</dbReference>
<reference evidence="1 2" key="1">
    <citation type="submission" date="2024-09" db="EMBL/GenBank/DDBJ databases">
        <authorList>
            <person name="Sun Q."/>
            <person name="Mori K."/>
        </authorList>
    </citation>
    <scope>NUCLEOTIDE SEQUENCE [LARGE SCALE GENOMIC DNA]</scope>
    <source>
        <strain evidence="1 2">TBRC 5777</strain>
    </source>
</reference>
<gene>
    <name evidence="1" type="ORF">ACFFGY_18365</name>
</gene>
<sequence length="243" mass="27232">MDWIINQGHRARLIKSISTHALSRDGMKHLEAMRGEAEALRASSEWMWRGLVLSFSTVQNKGNRVWKNVEARLPCIAFSNVAAIHDEAARKGFLAEQLHGVGYRYPDRFCGYLTHAVQIFEAAGGPAKAATDLLGASDTEKIAFMSQFKGISHKYARNMWMDSHPDSLKKAFAIDSNILQIVLALFNQVPRGVKPTGIANSIRYQEAEAHLAEISHEANVTTWEADRLMYRFRTAILNDMSDA</sequence>
<comment type="caution">
    <text evidence="1">The sequence shown here is derived from an EMBL/GenBank/DDBJ whole genome shotgun (WGS) entry which is preliminary data.</text>
</comment>
<proteinExistence type="predicted"/>
<accession>A0ABV6K0X6</accession>
<evidence type="ECO:0000313" key="1">
    <source>
        <dbReference type="EMBL" id="MFC0410221.1"/>
    </source>
</evidence>
<name>A0ABV6K0X6_9PROT</name>
<protein>
    <submittedName>
        <fullName evidence="1">Uncharacterized protein</fullName>
    </submittedName>
</protein>